<evidence type="ECO:0000313" key="4">
    <source>
        <dbReference type="Proteomes" id="UP000886744"/>
    </source>
</evidence>
<dbReference type="AlphaFoldDB" id="A0A9D1E1K5"/>
<feature type="domain" description="DUF4954" evidence="1">
    <location>
        <begin position="5"/>
        <end position="434"/>
    </location>
</feature>
<dbReference type="Proteomes" id="UP000886744">
    <property type="component" value="Unassembled WGS sequence"/>
</dbReference>
<feature type="domain" description="DUF6819" evidence="2">
    <location>
        <begin position="490"/>
        <end position="659"/>
    </location>
</feature>
<reference evidence="3" key="2">
    <citation type="journal article" date="2021" name="PeerJ">
        <title>Extensive microbial diversity within the chicken gut microbiome revealed by metagenomics and culture.</title>
        <authorList>
            <person name="Gilroy R."/>
            <person name="Ravi A."/>
            <person name="Getino M."/>
            <person name="Pursley I."/>
            <person name="Horton D.L."/>
            <person name="Alikhan N.F."/>
            <person name="Baker D."/>
            <person name="Gharbi K."/>
            <person name="Hall N."/>
            <person name="Watson M."/>
            <person name="Adriaenssens E.M."/>
            <person name="Foster-Nyarko E."/>
            <person name="Jarju S."/>
            <person name="Secka A."/>
            <person name="Antonio M."/>
            <person name="Oren A."/>
            <person name="Chaudhuri R.R."/>
            <person name="La Ragione R."/>
            <person name="Hildebrand F."/>
            <person name="Pallen M.J."/>
        </authorList>
    </citation>
    <scope>NUCLEOTIDE SEQUENCE</scope>
    <source>
        <strain evidence="3">ChiHjej13B12-12457</strain>
    </source>
</reference>
<proteinExistence type="predicted"/>
<evidence type="ECO:0000259" key="1">
    <source>
        <dbReference type="Pfam" id="PF16314"/>
    </source>
</evidence>
<dbReference type="Gene3D" id="2.160.10.10">
    <property type="entry name" value="Hexapeptide repeat proteins"/>
    <property type="match status" value="1"/>
</dbReference>
<dbReference type="Pfam" id="PF16314">
    <property type="entry name" value="DUF4954"/>
    <property type="match status" value="1"/>
</dbReference>
<gene>
    <name evidence="3" type="ORF">IAC94_06490</name>
</gene>
<dbReference type="InterPro" id="IPR032533">
    <property type="entry name" value="DUF4954"/>
</dbReference>
<dbReference type="Pfam" id="PF20683">
    <property type="entry name" value="DUF6819"/>
    <property type="match status" value="1"/>
</dbReference>
<evidence type="ECO:0000313" key="3">
    <source>
        <dbReference type="EMBL" id="HIR63150.1"/>
    </source>
</evidence>
<comment type="caution">
    <text evidence="3">The sequence shown here is derived from an EMBL/GenBank/DDBJ whole genome shotgun (WGS) entry which is preliminary data.</text>
</comment>
<dbReference type="InterPro" id="IPR011004">
    <property type="entry name" value="Trimer_LpxA-like_sf"/>
</dbReference>
<dbReference type="EMBL" id="DVHI01000079">
    <property type="protein sequence ID" value="HIR63150.1"/>
    <property type="molecule type" value="Genomic_DNA"/>
</dbReference>
<evidence type="ECO:0000259" key="2">
    <source>
        <dbReference type="Pfam" id="PF20683"/>
    </source>
</evidence>
<organism evidence="3 4">
    <name type="scientific">Candidatus Coprenecus avistercoris</name>
    <dbReference type="NCBI Taxonomy" id="2840730"/>
    <lineage>
        <taxon>Bacteria</taxon>
        <taxon>Pseudomonadati</taxon>
        <taxon>Bacteroidota</taxon>
        <taxon>Bacteroidia</taxon>
        <taxon>Bacteroidales</taxon>
        <taxon>Rikenellaceae</taxon>
        <taxon>Rikenellaceae incertae sedis</taxon>
        <taxon>Candidatus Coprenecus</taxon>
    </lineage>
</organism>
<name>A0A9D1E1K5_9BACT</name>
<dbReference type="SUPFAM" id="SSF51161">
    <property type="entry name" value="Trimeric LpxA-like enzymes"/>
    <property type="match status" value="1"/>
</dbReference>
<protein>
    <submittedName>
        <fullName evidence="3">DUF4954 family protein</fullName>
    </submittedName>
</protein>
<accession>A0A9D1E1K5</accession>
<reference evidence="3" key="1">
    <citation type="submission" date="2020-10" db="EMBL/GenBank/DDBJ databases">
        <authorList>
            <person name="Gilroy R."/>
        </authorList>
    </citation>
    <scope>NUCLEOTIDE SEQUENCE</scope>
    <source>
        <strain evidence="3">ChiHjej13B12-12457</strain>
    </source>
</reference>
<dbReference type="InterPro" id="IPR049208">
    <property type="entry name" value="DUF6819"/>
</dbReference>
<sequence>MTSGYRQLTSVEISALRSQGCWAEDWQHVYVSERFTPESIVRVNFYGVVRLGAFSGSIALPGGLSIHSGIYDATLFNVNVDDDALITHIHGYIANYDIGPRVYICDVGKIYMEGVPSFGVGTRVNVLPETGGREVAIYEELSAQTAYLAAMYRHRPELTQRLQAMADLRARAAASERGFIGPGARIENVGIIRNVRIGEAAVLQGCLRLFDGTVVSSAGAPVLIGSGTVCTDFIIQSGSVVEDGAVVTRCFVGQSVTLAKGFSCSDSLFFANSHCENGEAVSVLAGPFTVSHHKSTLLIGSMFSFMNAGSATNFSNHLYKLGPVHQGVFGRGVKCGSGSYMMLPVRVAPFTTVLGHHTGRIDTPDMPFSYILESEGSSYLVPGVNLRSIGLFRDIRKWPARDRRSPSGRIDNIRFEAFSPYTAGAMLAGRDQLVRMLSEERFSGTPSNYGGCTIAGSSLTSGVERYENALKYYIGLQVALTLRGRRLTSDEAIAAALSPVSPVGEGRWVDVAGLLAPKAEIDQIVEEIASGSLSTPEAVESRLSAIATNYQLYEWRWVYAHIQTVFNVDPKKISRKKLIDLLRQWRAASESLFADIERDASKEFGDGVMTGFGLDGSAREEILADFRNVRGEFDSDSQVAAVRETRQRVARIAEEVVSAL</sequence>